<dbReference type="EMBL" id="LRDB01000050">
    <property type="protein sequence ID" value="KYG72729.1"/>
    <property type="molecule type" value="Genomic_DNA"/>
</dbReference>
<organism evidence="1 2">
    <name type="scientific">Roseivirga echinicomitans</name>
    <dbReference type="NCBI Taxonomy" id="296218"/>
    <lineage>
        <taxon>Bacteria</taxon>
        <taxon>Pseudomonadati</taxon>
        <taxon>Bacteroidota</taxon>
        <taxon>Cytophagia</taxon>
        <taxon>Cytophagales</taxon>
        <taxon>Roseivirgaceae</taxon>
        <taxon>Roseivirga</taxon>
    </lineage>
</organism>
<evidence type="ECO:0008006" key="3">
    <source>
        <dbReference type="Google" id="ProtNLM"/>
    </source>
</evidence>
<evidence type="ECO:0000313" key="1">
    <source>
        <dbReference type="EMBL" id="KYG72729.1"/>
    </source>
</evidence>
<dbReference type="Proteomes" id="UP000075615">
    <property type="component" value="Unassembled WGS sequence"/>
</dbReference>
<accession>A0A150X1X5</accession>
<gene>
    <name evidence="1" type="ORF">AWN68_08465</name>
</gene>
<protein>
    <recommendedName>
        <fullName evidence="3">DUF3095 domain-containing protein</fullName>
    </recommendedName>
</protein>
<dbReference type="Pfam" id="PF11294">
    <property type="entry name" value="DUF3095"/>
    <property type="match status" value="1"/>
</dbReference>
<dbReference type="OrthoDB" id="5342145at2"/>
<dbReference type="InterPro" id="IPR021445">
    <property type="entry name" value="DUF3095"/>
</dbReference>
<comment type="caution">
    <text evidence="1">The sequence shown here is derived from an EMBL/GenBank/DDBJ whole genome shotgun (WGS) entry which is preliminary data.</text>
</comment>
<name>A0A150X1X5_9BACT</name>
<dbReference type="AlphaFoldDB" id="A0A150X1X5"/>
<dbReference type="STRING" id="296218.AWN68_08465"/>
<sequence length="384" mass="42372">MSDNKFYTRLPIQKSTISQLLANEAMFSRCPPDWVVITTDIKNSTNSIKNGKHQLVNLIATGSIIAGLNIAHKTNIEIPFFFGGDGAAMLVPLALKGETLNALLEHRQNTKKNFDLDLRVGSIPVSEIYENGHNIMIAKAQITKTLVSPVIVGSGLHYAEKVLKNSHSPLTLDTNQLGYLSLEGMNCRWNEIKAPNTGNEVLSLLVDVIDPAEQHAMMAKVMLEMEGIYGDIAKRNPISLAKLNLNPGFTKLQDEIRVKLGQRSFFRTLSASMMTFIGKSYLSNSKKGKRYLINMVESSDTLVIDGRINTVISGTTDQCKSLISSLAKMEDEGEIHFGYHITNASILSCYVRSMEADHVHFVDGIGGGYTQASKMLKSKYQKSL</sequence>
<reference evidence="1 2" key="1">
    <citation type="submission" date="2016-01" db="EMBL/GenBank/DDBJ databases">
        <title>Genome sequencing of Roseivirga echinicomitans KMM 6058.</title>
        <authorList>
            <person name="Selvaratnam C."/>
            <person name="Thevarajoo S."/>
            <person name="Goh K.M."/>
            <person name="Ee R."/>
            <person name="Chan K.-G."/>
            <person name="Chong C.S."/>
        </authorList>
    </citation>
    <scope>NUCLEOTIDE SEQUENCE [LARGE SCALE GENOMIC DNA]</scope>
    <source>
        <strain evidence="1 2">KMM 6058</strain>
    </source>
</reference>
<keyword evidence="2" id="KW-1185">Reference proteome</keyword>
<dbReference type="RefSeq" id="WP_068417158.1">
    <property type="nucleotide sequence ID" value="NZ_LRDB01000050.1"/>
</dbReference>
<evidence type="ECO:0000313" key="2">
    <source>
        <dbReference type="Proteomes" id="UP000075615"/>
    </source>
</evidence>
<proteinExistence type="predicted"/>